<accession>A0A976SIQ6</accession>
<gene>
    <name evidence="1" type="ORF">MACK_003435</name>
</gene>
<evidence type="ECO:0000313" key="2">
    <source>
        <dbReference type="Proteomes" id="UP000244811"/>
    </source>
</evidence>
<dbReference type="EMBL" id="CP056069">
    <property type="protein sequence ID" value="UVC49592.1"/>
    <property type="molecule type" value="Genomic_DNA"/>
</dbReference>
<proteinExistence type="predicted"/>
<sequence>MRFLFLKPKVGADLDLGLATPALTTPKVLPFTVPAFPGEALVELFAFSDCKTWYALNVHLWHPGLENVTAKAAGFVKKDDEWVRHALHPDVLSPLPGLTFFDFVKLYMKHYFVEDLLDLLPSHPVSLALAGFVPPPKKVEPVVPPAEVFVPAAPLNLENLKLPPGDFKLDKRVASHTVHTVKHSPAVGEHTVLRFVHMVPKLGADLSGGLVSPGLTTPRLVPLTLPECPGEALVELVAFSDCKTWFALNLEFWLPRLDGTVFRAAGFVKGDHGFERVHLFPGAALPFKVPTHTRVSAPSTVVDFVHEHVPAHFVKNLFEKLPSHVVVLGLKDKWKLLF</sequence>
<dbReference type="AlphaFoldDB" id="A0A976SIQ6"/>
<organism evidence="1 2">
    <name type="scientific">Theileria orientalis</name>
    <dbReference type="NCBI Taxonomy" id="68886"/>
    <lineage>
        <taxon>Eukaryota</taxon>
        <taxon>Sar</taxon>
        <taxon>Alveolata</taxon>
        <taxon>Apicomplexa</taxon>
        <taxon>Aconoidasida</taxon>
        <taxon>Piroplasmida</taxon>
        <taxon>Theileriidae</taxon>
        <taxon>Theileria</taxon>
    </lineage>
</organism>
<evidence type="ECO:0000313" key="1">
    <source>
        <dbReference type="EMBL" id="UVC49592.1"/>
    </source>
</evidence>
<dbReference type="Proteomes" id="UP000244811">
    <property type="component" value="Chromosome 1"/>
</dbReference>
<protein>
    <submittedName>
        <fullName evidence="1">Uncharacterized protein</fullName>
    </submittedName>
</protein>
<reference evidence="1" key="1">
    <citation type="submission" date="2022-07" db="EMBL/GenBank/DDBJ databases">
        <title>Evaluation of T. orientalis genome assembly methods using nanopore sequencing and analysis of variation between genomes.</title>
        <authorList>
            <person name="Yam J."/>
            <person name="Micallef M.L."/>
            <person name="Liu M."/>
            <person name="Djordjevic S.P."/>
            <person name="Bogema D.R."/>
            <person name="Jenkins C."/>
        </authorList>
    </citation>
    <scope>NUCLEOTIDE SEQUENCE</scope>
    <source>
        <strain evidence="1">Goon Nure</strain>
    </source>
</reference>
<name>A0A976SIQ6_THEOR</name>